<dbReference type="Proteomes" id="UP000012488">
    <property type="component" value="Chromosome"/>
</dbReference>
<dbReference type="Pfam" id="PF00486">
    <property type="entry name" value="Trans_reg_C"/>
    <property type="match status" value="1"/>
</dbReference>
<dbReference type="OrthoDB" id="8237486at2"/>
<dbReference type="SMART" id="SM00862">
    <property type="entry name" value="Trans_reg_C"/>
    <property type="match status" value="1"/>
</dbReference>
<evidence type="ECO:0000313" key="5">
    <source>
        <dbReference type="Proteomes" id="UP000012488"/>
    </source>
</evidence>
<dbReference type="InterPro" id="IPR016032">
    <property type="entry name" value="Sig_transdc_resp-reg_C-effctor"/>
</dbReference>
<evidence type="ECO:0000259" key="3">
    <source>
        <dbReference type="PROSITE" id="PS51755"/>
    </source>
</evidence>
<accession>A0A6B9FT02</accession>
<dbReference type="SUPFAM" id="SSF46894">
    <property type="entry name" value="C-terminal effector domain of the bipartite response regulators"/>
    <property type="match status" value="1"/>
</dbReference>
<evidence type="ECO:0000313" key="4">
    <source>
        <dbReference type="EMBL" id="QGY05557.1"/>
    </source>
</evidence>
<keyword evidence="1 2" id="KW-0238">DNA-binding</keyword>
<dbReference type="KEGG" id="mmes:MMSR116_29420"/>
<dbReference type="EMBL" id="CP043538">
    <property type="protein sequence ID" value="QGY05557.1"/>
    <property type="molecule type" value="Genomic_DNA"/>
</dbReference>
<reference evidence="4 5" key="2">
    <citation type="journal article" date="2013" name="Genome Announc.">
        <title>Draft Genome Sequence of Methylobacterium mesophilicum Strain SR1.6/6, Isolated from Citrus sinensis.</title>
        <authorList>
            <person name="Marinho Almeida D."/>
            <person name="Dini-Andreote F."/>
            <person name="Camargo Neves A.A."/>
            <person name="Juca Ramos R.T."/>
            <person name="Andreote F.D."/>
            <person name="Carneiro A.R."/>
            <person name="Oliveira de Souza Lima A."/>
            <person name="Caracciolo Gomes de Sa P.H."/>
            <person name="Ribeiro Barbosa M.S."/>
            <person name="Araujo W.L."/>
            <person name="Silva A."/>
        </authorList>
    </citation>
    <scope>NUCLEOTIDE SEQUENCE [LARGE SCALE GENOMIC DNA]</scope>
    <source>
        <strain evidence="4 5">SR1.6/6</strain>
    </source>
</reference>
<protein>
    <submittedName>
        <fullName evidence="4">Helix-turn-helix domain-containing protein</fullName>
    </submittedName>
</protein>
<dbReference type="RefSeq" id="WP_010684410.1">
    <property type="nucleotide sequence ID" value="NZ_CP043538.1"/>
</dbReference>
<dbReference type="Gene3D" id="1.10.10.10">
    <property type="entry name" value="Winged helix-like DNA-binding domain superfamily/Winged helix DNA-binding domain"/>
    <property type="match status" value="1"/>
</dbReference>
<sequence length="144" mass="16389">MNASPHNLSRQQVMALLEERDTLLEQVRQLEEALAPAAILPRSWRLTSTEERLLCALRAVGPNVLHHERAMLALYGMLDEAPQQKILDVLVCKIRRKLMEAQAQIRIETIWGRGWRLSPESCARFDALVGEDRVRWAAQGRAVA</sequence>
<dbReference type="GO" id="GO:0003677">
    <property type="term" value="F:DNA binding"/>
    <property type="evidence" value="ECO:0007669"/>
    <property type="project" value="UniProtKB-UniRule"/>
</dbReference>
<reference evidence="4 5" key="1">
    <citation type="journal article" date="2012" name="Genet. Mol. Biol.">
        <title>Analysis of 16S rRNA and mxaF genes revealing insights into Methylobacterium niche-specific plant association.</title>
        <authorList>
            <person name="Dourado M.N."/>
            <person name="Andreote F.D."/>
            <person name="Dini-Andreote F."/>
            <person name="Conti R."/>
            <person name="Araujo J.M."/>
            <person name="Araujo W.L."/>
        </authorList>
    </citation>
    <scope>NUCLEOTIDE SEQUENCE [LARGE SCALE GENOMIC DNA]</scope>
    <source>
        <strain evidence="4 5">SR1.6/6</strain>
    </source>
</reference>
<feature type="DNA-binding region" description="OmpR/PhoB-type" evidence="2">
    <location>
        <begin position="11"/>
        <end position="119"/>
    </location>
</feature>
<evidence type="ECO:0000256" key="1">
    <source>
        <dbReference type="ARBA" id="ARBA00023125"/>
    </source>
</evidence>
<name>A0A6B9FT02_9HYPH</name>
<dbReference type="InterPro" id="IPR001867">
    <property type="entry name" value="OmpR/PhoB-type_DNA-bd"/>
</dbReference>
<feature type="domain" description="OmpR/PhoB-type" evidence="3">
    <location>
        <begin position="11"/>
        <end position="119"/>
    </location>
</feature>
<evidence type="ECO:0000256" key="2">
    <source>
        <dbReference type="PROSITE-ProRule" id="PRU01091"/>
    </source>
</evidence>
<dbReference type="GO" id="GO:0000160">
    <property type="term" value="P:phosphorelay signal transduction system"/>
    <property type="evidence" value="ECO:0007669"/>
    <property type="project" value="InterPro"/>
</dbReference>
<gene>
    <name evidence="4" type="ORF">MMSR116_29420</name>
</gene>
<dbReference type="PROSITE" id="PS51755">
    <property type="entry name" value="OMPR_PHOB"/>
    <property type="match status" value="1"/>
</dbReference>
<organism evidence="4 5">
    <name type="scientific">Methylobacterium mesophilicum SR1.6/6</name>
    <dbReference type="NCBI Taxonomy" id="908290"/>
    <lineage>
        <taxon>Bacteria</taxon>
        <taxon>Pseudomonadati</taxon>
        <taxon>Pseudomonadota</taxon>
        <taxon>Alphaproteobacteria</taxon>
        <taxon>Hyphomicrobiales</taxon>
        <taxon>Methylobacteriaceae</taxon>
        <taxon>Methylobacterium</taxon>
    </lineage>
</organism>
<dbReference type="InterPro" id="IPR036388">
    <property type="entry name" value="WH-like_DNA-bd_sf"/>
</dbReference>
<dbReference type="AlphaFoldDB" id="A0A6B9FT02"/>
<dbReference type="GO" id="GO:0006355">
    <property type="term" value="P:regulation of DNA-templated transcription"/>
    <property type="evidence" value="ECO:0007669"/>
    <property type="project" value="InterPro"/>
</dbReference>
<proteinExistence type="predicted"/>